<evidence type="ECO:0000313" key="2">
    <source>
        <dbReference type="EMBL" id="OGF40078.1"/>
    </source>
</evidence>
<protein>
    <submittedName>
        <fullName evidence="2">Uncharacterized protein</fullName>
    </submittedName>
</protein>
<comment type="caution">
    <text evidence="2">The sequence shown here is derived from an EMBL/GenBank/DDBJ whole genome shotgun (WGS) entry which is preliminary data.</text>
</comment>
<dbReference type="EMBL" id="MFGO01000036">
    <property type="protein sequence ID" value="OGF40078.1"/>
    <property type="molecule type" value="Genomic_DNA"/>
</dbReference>
<evidence type="ECO:0000256" key="1">
    <source>
        <dbReference type="SAM" id="MobiDB-lite"/>
    </source>
</evidence>
<feature type="compositionally biased region" description="Basic and acidic residues" evidence="1">
    <location>
        <begin position="100"/>
        <end position="112"/>
    </location>
</feature>
<organism evidence="2 3">
    <name type="scientific">Candidatus Falkowbacteria bacterium RIFOXYD2_FULL_34_120</name>
    <dbReference type="NCBI Taxonomy" id="1798007"/>
    <lineage>
        <taxon>Bacteria</taxon>
        <taxon>Candidatus Falkowiibacteriota</taxon>
    </lineage>
</organism>
<dbReference type="Proteomes" id="UP000177579">
    <property type="component" value="Unassembled WGS sequence"/>
</dbReference>
<name>A0A1F5TMC8_9BACT</name>
<feature type="region of interest" description="Disordered" evidence="1">
    <location>
        <begin position="69"/>
        <end position="122"/>
    </location>
</feature>
<evidence type="ECO:0000313" key="3">
    <source>
        <dbReference type="Proteomes" id="UP000177579"/>
    </source>
</evidence>
<dbReference type="AlphaFoldDB" id="A0A1F5TMC8"/>
<gene>
    <name evidence="2" type="ORF">A2531_04935</name>
</gene>
<accession>A0A1F5TMC8</accession>
<reference evidence="2 3" key="1">
    <citation type="journal article" date="2016" name="Nat. Commun.">
        <title>Thousands of microbial genomes shed light on interconnected biogeochemical processes in an aquifer system.</title>
        <authorList>
            <person name="Anantharaman K."/>
            <person name="Brown C.T."/>
            <person name="Hug L.A."/>
            <person name="Sharon I."/>
            <person name="Castelle C.J."/>
            <person name="Probst A.J."/>
            <person name="Thomas B.C."/>
            <person name="Singh A."/>
            <person name="Wilkins M.J."/>
            <person name="Karaoz U."/>
            <person name="Brodie E.L."/>
            <person name="Williams K.H."/>
            <person name="Hubbard S.S."/>
            <person name="Banfield J.F."/>
        </authorList>
    </citation>
    <scope>NUCLEOTIDE SEQUENCE [LARGE SCALE GENOMIC DNA]</scope>
</reference>
<proteinExistence type="predicted"/>
<sequence>MKEQITQPNNLIHNTFESYDVFLRKVEEALDKSDYEVNSPVFVRSIFGNQQFDYAEAVKQINIAVGKIKRGRRGPTITSSGEQEGVEDDKIKNQNWINESARRQQLGEERRTGISPEDLNNN</sequence>